<accession>A0AAE3GA21</accession>
<dbReference type="InterPro" id="IPR015943">
    <property type="entry name" value="WD40/YVTN_repeat-like_dom_sf"/>
</dbReference>
<dbReference type="PANTHER" id="PTHR34512:SF30">
    <property type="entry name" value="OUTER MEMBRANE PROTEIN ASSEMBLY FACTOR BAMB"/>
    <property type="match status" value="1"/>
</dbReference>
<dbReference type="EMBL" id="JAMTCK010000003">
    <property type="protein sequence ID" value="MCP2164446.1"/>
    <property type="molecule type" value="Genomic_DNA"/>
</dbReference>
<dbReference type="Gene3D" id="2.130.10.10">
    <property type="entry name" value="YVTN repeat-like/Quinoprotein amine dehydrogenase"/>
    <property type="match status" value="2"/>
</dbReference>
<comment type="caution">
    <text evidence="2">The sequence shown here is derived from an EMBL/GenBank/DDBJ whole genome shotgun (WGS) entry which is preliminary data.</text>
</comment>
<dbReference type="InterPro" id="IPR002372">
    <property type="entry name" value="PQQ_rpt_dom"/>
</dbReference>
<sequence length="408" mass="43471">MMVPAYGDSGRTGRFAVSGLDRPSGWDWHSDIGNPVVGRLLRDGDLLFLGGGNGVLTAVDADNGVIRWQKQVRVIRPLPDDWEDPNPDEWDYGWEEHEWLAIPLAVVAGKVFVKVEIVDQDPYEVAVDRYTGELVGEVTTGEPGVDPATLVMLDTLRAVDPLTLRVHWWPKGVDTWPLEAPPAVVDGLVVASCKVDPERGHGGLHAFDRASGERVWGIGVERDAEGNAVAVHPVHPAVADRTVWIPRWRGESTEIVGFDLRTGRLVHEYAPAEGGRWRASGAVAVAGGLVYAVLTNGAPLPEGQSHPAEVHALDAATGELLWVSPVGLPVVGSPVLAGDQVLLAGSDGRVCGLDARTGALWWTADVEVELGVGAINAARGVHTEFPAALLPGDGVLYGQSRTGVVALR</sequence>
<dbReference type="SUPFAM" id="SSF50998">
    <property type="entry name" value="Quinoprotein alcohol dehydrogenase-like"/>
    <property type="match status" value="2"/>
</dbReference>
<name>A0AAE3GA21_9PSEU</name>
<protein>
    <submittedName>
        <fullName evidence="2">Outer membrane protein assembly factor BamB, contains PQQ-like beta-propeller repeat</fullName>
    </submittedName>
</protein>
<reference evidence="2" key="1">
    <citation type="submission" date="2022-06" db="EMBL/GenBank/DDBJ databases">
        <title>Genomic Encyclopedia of Archaeal and Bacterial Type Strains, Phase II (KMG-II): from individual species to whole genera.</title>
        <authorList>
            <person name="Goeker M."/>
        </authorList>
    </citation>
    <scope>NUCLEOTIDE SEQUENCE</scope>
    <source>
        <strain evidence="2">DSM 43935</strain>
    </source>
</reference>
<organism evidence="2 3">
    <name type="scientific">Goodfellowiella coeruleoviolacea</name>
    <dbReference type="NCBI Taxonomy" id="334858"/>
    <lineage>
        <taxon>Bacteria</taxon>
        <taxon>Bacillati</taxon>
        <taxon>Actinomycetota</taxon>
        <taxon>Actinomycetes</taxon>
        <taxon>Pseudonocardiales</taxon>
        <taxon>Pseudonocardiaceae</taxon>
        <taxon>Goodfellowiella</taxon>
    </lineage>
</organism>
<dbReference type="Gene3D" id="2.40.10.480">
    <property type="match status" value="1"/>
</dbReference>
<evidence type="ECO:0000259" key="1">
    <source>
        <dbReference type="Pfam" id="PF13360"/>
    </source>
</evidence>
<evidence type="ECO:0000313" key="3">
    <source>
        <dbReference type="Proteomes" id="UP001206128"/>
    </source>
</evidence>
<dbReference type="InterPro" id="IPR018391">
    <property type="entry name" value="PQQ_b-propeller_rpt"/>
</dbReference>
<gene>
    <name evidence="2" type="ORF">LX83_001286</name>
</gene>
<feature type="domain" description="Pyrrolo-quinoline quinone repeat" evidence="1">
    <location>
        <begin position="280"/>
        <end position="408"/>
    </location>
</feature>
<dbReference type="Proteomes" id="UP001206128">
    <property type="component" value="Unassembled WGS sequence"/>
</dbReference>
<dbReference type="InterPro" id="IPR011047">
    <property type="entry name" value="Quinoprotein_ADH-like_sf"/>
</dbReference>
<dbReference type="SMART" id="SM00564">
    <property type="entry name" value="PQQ"/>
    <property type="match status" value="5"/>
</dbReference>
<keyword evidence="3" id="KW-1185">Reference proteome</keyword>
<dbReference type="PANTHER" id="PTHR34512">
    <property type="entry name" value="CELL SURFACE PROTEIN"/>
    <property type="match status" value="1"/>
</dbReference>
<proteinExistence type="predicted"/>
<dbReference type="AlphaFoldDB" id="A0AAE3GA21"/>
<evidence type="ECO:0000313" key="2">
    <source>
        <dbReference type="EMBL" id="MCP2164446.1"/>
    </source>
</evidence>
<dbReference type="RefSeq" id="WP_253768123.1">
    <property type="nucleotide sequence ID" value="NZ_JAMTCK010000003.1"/>
</dbReference>
<dbReference type="Pfam" id="PF13360">
    <property type="entry name" value="PQQ_2"/>
    <property type="match status" value="1"/>
</dbReference>